<organism evidence="2">
    <name type="scientific">Anopheles darlingi</name>
    <name type="common">Mosquito</name>
    <dbReference type="NCBI Taxonomy" id="43151"/>
    <lineage>
        <taxon>Eukaryota</taxon>
        <taxon>Metazoa</taxon>
        <taxon>Ecdysozoa</taxon>
        <taxon>Arthropoda</taxon>
        <taxon>Hexapoda</taxon>
        <taxon>Insecta</taxon>
        <taxon>Pterygota</taxon>
        <taxon>Neoptera</taxon>
        <taxon>Endopterygota</taxon>
        <taxon>Diptera</taxon>
        <taxon>Nematocera</taxon>
        <taxon>Culicoidea</taxon>
        <taxon>Culicidae</taxon>
        <taxon>Anophelinae</taxon>
        <taxon>Anopheles</taxon>
    </lineage>
</organism>
<name>A0A2M4DRC3_ANODA</name>
<reference evidence="2" key="1">
    <citation type="submission" date="2018-01" db="EMBL/GenBank/DDBJ databases">
        <title>An insight into the sialome of Amazonian anophelines.</title>
        <authorList>
            <person name="Ribeiro J.M."/>
            <person name="Scarpassa V."/>
            <person name="Calvo E."/>
        </authorList>
    </citation>
    <scope>NUCLEOTIDE SEQUENCE</scope>
</reference>
<dbReference type="EMBL" id="GGFL01015926">
    <property type="protein sequence ID" value="MBW80104.1"/>
    <property type="molecule type" value="Transcribed_RNA"/>
</dbReference>
<evidence type="ECO:0008006" key="3">
    <source>
        <dbReference type="Google" id="ProtNLM"/>
    </source>
</evidence>
<proteinExistence type="predicted"/>
<feature type="signal peptide" evidence="1">
    <location>
        <begin position="1"/>
        <end position="21"/>
    </location>
</feature>
<evidence type="ECO:0000256" key="1">
    <source>
        <dbReference type="SAM" id="SignalP"/>
    </source>
</evidence>
<protein>
    <recommendedName>
        <fullName evidence="3">Secreted protein</fullName>
    </recommendedName>
</protein>
<evidence type="ECO:0000313" key="2">
    <source>
        <dbReference type="EMBL" id="MBW80104.1"/>
    </source>
</evidence>
<keyword evidence="1" id="KW-0732">Signal</keyword>
<dbReference type="AlphaFoldDB" id="A0A2M4DRC3"/>
<accession>A0A2M4DRC3</accession>
<feature type="chain" id="PRO_5014682511" description="Secreted protein" evidence="1">
    <location>
        <begin position="22"/>
        <end position="117"/>
    </location>
</feature>
<sequence>MHHGSIAGCFTACVVTNTATAYTTTTTTTAVVAAAISGRSTISTAPTTPTVTTSAGSSRIGYSVNIGVVSLRVDKIVSSILRFCIEQLDCNTTINFVNVYLITIFILQCSLSFSLVG</sequence>